<dbReference type="EMBL" id="CP058214">
    <property type="protein sequence ID" value="QPC42352.1"/>
    <property type="molecule type" value="Genomic_DNA"/>
</dbReference>
<gene>
    <name evidence="12" type="ORF">HW532_06330</name>
</gene>
<dbReference type="AlphaFoldDB" id="A0A7S8C2Y6"/>
<feature type="region of interest" description="Disordered" evidence="10">
    <location>
        <begin position="189"/>
        <end position="211"/>
    </location>
</feature>
<comment type="subcellular location">
    <subcellularLocation>
        <location evidence="1 9">Cell inner membrane</location>
        <topology evidence="1 9">Multi-pass membrane protein</topology>
    </subcellularLocation>
</comment>
<evidence type="ECO:0000256" key="1">
    <source>
        <dbReference type="ARBA" id="ARBA00004429"/>
    </source>
</evidence>
<evidence type="ECO:0000256" key="8">
    <source>
        <dbReference type="ARBA" id="ARBA00038436"/>
    </source>
</evidence>
<organism evidence="12 13">
    <name type="scientific">Kaustia mangrovi</name>
    <dbReference type="NCBI Taxonomy" id="2593653"/>
    <lineage>
        <taxon>Bacteria</taxon>
        <taxon>Pseudomonadati</taxon>
        <taxon>Pseudomonadota</taxon>
        <taxon>Alphaproteobacteria</taxon>
        <taxon>Hyphomicrobiales</taxon>
        <taxon>Parvibaculaceae</taxon>
        <taxon>Kaustia</taxon>
    </lineage>
</organism>
<evidence type="ECO:0000256" key="3">
    <source>
        <dbReference type="ARBA" id="ARBA00022475"/>
    </source>
</evidence>
<keyword evidence="4 9" id="KW-0997">Cell inner membrane</keyword>
<evidence type="ECO:0000259" key="11">
    <source>
        <dbReference type="Pfam" id="PF04290"/>
    </source>
</evidence>
<comment type="similarity">
    <text evidence="8 9">Belongs to the TRAP transporter small permease family.</text>
</comment>
<comment type="function">
    <text evidence="9">Part of the tripartite ATP-independent periplasmic (TRAP) transport system.</text>
</comment>
<dbReference type="GO" id="GO:0022857">
    <property type="term" value="F:transmembrane transporter activity"/>
    <property type="evidence" value="ECO:0007669"/>
    <property type="project" value="UniProtKB-UniRule"/>
</dbReference>
<feature type="transmembrane region" description="Helical" evidence="9">
    <location>
        <begin position="52"/>
        <end position="68"/>
    </location>
</feature>
<feature type="transmembrane region" description="Helical" evidence="9">
    <location>
        <begin position="12"/>
        <end position="32"/>
    </location>
</feature>
<dbReference type="Pfam" id="PF04290">
    <property type="entry name" value="DctQ"/>
    <property type="match status" value="1"/>
</dbReference>
<evidence type="ECO:0000313" key="13">
    <source>
        <dbReference type="Proteomes" id="UP000593594"/>
    </source>
</evidence>
<keyword evidence="7 9" id="KW-0472">Membrane</keyword>
<evidence type="ECO:0000256" key="4">
    <source>
        <dbReference type="ARBA" id="ARBA00022519"/>
    </source>
</evidence>
<name>A0A7S8C2Y6_9HYPH</name>
<sequence>MRVLSLIDRAIARFEAFVLAAGVILMAVNSIGNVVGRFVFAQSIYFSEELNQFLIVLVTFVGLGYAARKGRHIRMSAVYDQLSDRNRKALMILIAGVTAAIMFVLAYYSFLYVSRVANLGKVTPALRLPLYLTYIWVPVGFVITGIQYVLTVTKNLGSRDVYISYEQVDAYDEAEVAGVEPDDLAKAAAVAPGEMPDSADGETNGKGRADR</sequence>
<keyword evidence="2 9" id="KW-0813">Transport</keyword>
<dbReference type="PANTHER" id="PTHR35011">
    <property type="entry name" value="2,3-DIKETO-L-GULONATE TRAP TRANSPORTER SMALL PERMEASE PROTEIN YIAM"/>
    <property type="match status" value="1"/>
</dbReference>
<keyword evidence="3" id="KW-1003">Cell membrane</keyword>
<dbReference type="InterPro" id="IPR055348">
    <property type="entry name" value="DctQ"/>
</dbReference>
<reference evidence="12 13" key="1">
    <citation type="submission" date="2020-06" db="EMBL/GenBank/DDBJ databases">
        <title>Genome sequence of 2 isolates from Red Sea Mangroves.</title>
        <authorList>
            <person name="Sefrji F."/>
            <person name="Michoud G."/>
            <person name="Merlino G."/>
            <person name="Daffonchio D."/>
        </authorList>
    </citation>
    <scope>NUCLEOTIDE SEQUENCE [LARGE SCALE GENOMIC DNA]</scope>
    <source>
        <strain evidence="12 13">R1DC25</strain>
    </source>
</reference>
<keyword evidence="6 9" id="KW-1133">Transmembrane helix</keyword>
<dbReference type="KEGG" id="kmn:HW532_06330"/>
<feature type="transmembrane region" description="Helical" evidence="9">
    <location>
        <begin position="89"/>
        <end position="110"/>
    </location>
</feature>
<evidence type="ECO:0000256" key="10">
    <source>
        <dbReference type="SAM" id="MobiDB-lite"/>
    </source>
</evidence>
<evidence type="ECO:0000256" key="7">
    <source>
        <dbReference type="ARBA" id="ARBA00023136"/>
    </source>
</evidence>
<evidence type="ECO:0000256" key="9">
    <source>
        <dbReference type="RuleBase" id="RU369079"/>
    </source>
</evidence>
<evidence type="ECO:0000256" key="6">
    <source>
        <dbReference type="ARBA" id="ARBA00022989"/>
    </source>
</evidence>
<proteinExistence type="inferred from homology"/>
<accession>A0A7S8C2Y6</accession>
<keyword evidence="13" id="KW-1185">Reference proteome</keyword>
<feature type="domain" description="Tripartite ATP-independent periplasmic transporters DctQ component" evidence="11">
    <location>
        <begin position="31"/>
        <end position="152"/>
    </location>
</feature>
<evidence type="ECO:0000256" key="5">
    <source>
        <dbReference type="ARBA" id="ARBA00022692"/>
    </source>
</evidence>
<evidence type="ECO:0000313" key="12">
    <source>
        <dbReference type="EMBL" id="QPC42352.1"/>
    </source>
</evidence>
<dbReference type="GO" id="GO:0005886">
    <property type="term" value="C:plasma membrane"/>
    <property type="evidence" value="ECO:0007669"/>
    <property type="project" value="UniProtKB-SubCell"/>
</dbReference>
<evidence type="ECO:0000256" key="2">
    <source>
        <dbReference type="ARBA" id="ARBA00022448"/>
    </source>
</evidence>
<feature type="transmembrane region" description="Helical" evidence="9">
    <location>
        <begin position="130"/>
        <end position="150"/>
    </location>
</feature>
<protein>
    <recommendedName>
        <fullName evidence="9">TRAP transporter small permease protein</fullName>
    </recommendedName>
</protein>
<keyword evidence="5 9" id="KW-0812">Transmembrane</keyword>
<dbReference type="Proteomes" id="UP000593594">
    <property type="component" value="Chromosome"/>
</dbReference>
<dbReference type="InterPro" id="IPR007387">
    <property type="entry name" value="TRAP_DctQ"/>
</dbReference>
<comment type="subunit">
    <text evidence="9">The complex comprises the extracytoplasmic solute receptor protein and the two transmembrane proteins.</text>
</comment>